<accession>A0A110B4W4</accession>
<keyword evidence="2" id="KW-0808">Transferase</keyword>
<evidence type="ECO:0000259" key="5">
    <source>
        <dbReference type="Pfam" id="PF07109"/>
    </source>
</evidence>
<keyword evidence="7" id="KW-1185">Reference proteome</keyword>
<dbReference type="GO" id="GO:0032259">
    <property type="term" value="P:methylation"/>
    <property type="evidence" value="ECO:0007669"/>
    <property type="project" value="UniProtKB-KW"/>
</dbReference>
<dbReference type="GO" id="GO:0046406">
    <property type="term" value="F:magnesium protoporphyrin IX methyltransferase activity"/>
    <property type="evidence" value="ECO:0007669"/>
    <property type="project" value="UniProtKB-UniRule"/>
</dbReference>
<protein>
    <recommendedName>
        <fullName evidence="4">Magnesium protoporphyrin IX methyltransferase</fullName>
        <ecNumber evidence="4">2.1.1.11</ecNumber>
    </recommendedName>
</protein>
<dbReference type="SUPFAM" id="SSF53335">
    <property type="entry name" value="S-adenosyl-L-methionine-dependent methyltransferases"/>
    <property type="match status" value="1"/>
</dbReference>
<dbReference type="EMBL" id="AP017372">
    <property type="protein sequence ID" value="BAU57297.1"/>
    <property type="molecule type" value="Genomic_DNA"/>
</dbReference>
<evidence type="ECO:0000256" key="1">
    <source>
        <dbReference type="ARBA" id="ARBA00022603"/>
    </source>
</evidence>
<dbReference type="InterPro" id="IPR010251">
    <property type="entry name" value="Mg_prot_MeTrfase"/>
</dbReference>
<evidence type="ECO:0000313" key="6">
    <source>
        <dbReference type="EMBL" id="BAU57297.1"/>
    </source>
</evidence>
<organism evidence="6 7">
    <name type="scientific">Halorhodospira halochloris</name>
    <name type="common">Ectothiorhodospira halochloris</name>
    <dbReference type="NCBI Taxonomy" id="1052"/>
    <lineage>
        <taxon>Bacteria</taxon>
        <taxon>Pseudomonadati</taxon>
        <taxon>Pseudomonadota</taxon>
        <taxon>Gammaproteobacteria</taxon>
        <taxon>Chromatiales</taxon>
        <taxon>Ectothiorhodospiraceae</taxon>
        <taxon>Halorhodospira</taxon>
    </lineage>
</organism>
<dbReference type="InterPro" id="IPR029063">
    <property type="entry name" value="SAM-dependent_MTases_sf"/>
</dbReference>
<evidence type="ECO:0000256" key="3">
    <source>
        <dbReference type="ARBA" id="ARBA00022691"/>
    </source>
</evidence>
<evidence type="ECO:0000256" key="2">
    <source>
        <dbReference type="ARBA" id="ARBA00022679"/>
    </source>
</evidence>
<dbReference type="KEGG" id="hhk:HH1059_06100"/>
<reference evidence="6" key="1">
    <citation type="submission" date="2016-02" db="EMBL/GenBank/DDBJ databases">
        <title>Halorhodospira halochloris DSM-1059 complete genome, version 2.</title>
        <authorList>
            <person name="Tsukatani Y."/>
        </authorList>
    </citation>
    <scope>NUCLEOTIDE SEQUENCE</scope>
    <source>
        <strain evidence="6">DSM 1059</strain>
    </source>
</reference>
<dbReference type="EC" id="2.1.1.11" evidence="4"/>
<gene>
    <name evidence="6" type="ORF">HH1059_06100</name>
</gene>
<dbReference type="PANTHER" id="PTHR43464:SF19">
    <property type="entry name" value="UBIQUINONE BIOSYNTHESIS O-METHYLTRANSFERASE, MITOCHONDRIAL"/>
    <property type="match status" value="1"/>
</dbReference>
<dbReference type="RefSeq" id="WP_096408151.1">
    <property type="nucleotide sequence ID" value="NZ_AP017372.2"/>
</dbReference>
<name>A0A110B4W4_HALHR</name>
<dbReference type="Pfam" id="PF07109">
    <property type="entry name" value="Mg-por_mtran_C"/>
    <property type="match status" value="1"/>
</dbReference>
<dbReference type="GO" id="GO:0015995">
    <property type="term" value="P:chlorophyll biosynthetic process"/>
    <property type="evidence" value="ECO:0007669"/>
    <property type="project" value="UniProtKB-UniRule"/>
</dbReference>
<dbReference type="NCBIfam" id="TIGR02021">
    <property type="entry name" value="BchM-ChlM"/>
    <property type="match status" value="1"/>
</dbReference>
<dbReference type="PROSITE" id="PS51556">
    <property type="entry name" value="SAM_MT_MG_PIX"/>
    <property type="match status" value="1"/>
</dbReference>
<dbReference type="Gene3D" id="3.40.50.150">
    <property type="entry name" value="Vaccinia Virus protein VP39"/>
    <property type="match status" value="1"/>
</dbReference>
<feature type="domain" description="Magnesium-protoporphyrin IX methyltransferase C-terminal" evidence="5">
    <location>
        <begin position="132"/>
        <end position="232"/>
    </location>
</feature>
<evidence type="ECO:0000256" key="4">
    <source>
        <dbReference type="NCBIfam" id="TIGR02021"/>
    </source>
</evidence>
<sequence length="233" mass="25983">MPTSSYKKRLGKVETYFDDTAVEAWRKLTSDAPVSGVRATVRAGREEMRTTLLSWLPSDMRGKRVLDAGCGPGMLSYELARRGAQVTAIDVSSNLIDIARQRLPEDIDSQRIDFQVGDMLDSSLGEFDYVVSMDVLIHYPCDDAVAALADIAQRTRGSIAFTFAPRTPFLAAMHWVGKLFPRSDRSPAIEPVAQRRLLEALAGEERLEGWKPGRSQLISRGFYTSQALELQRQ</sequence>
<keyword evidence="3" id="KW-0949">S-adenosyl-L-methionine</keyword>
<keyword evidence="1" id="KW-0489">Methyltransferase</keyword>
<dbReference type="Proteomes" id="UP000218890">
    <property type="component" value="Chromosome"/>
</dbReference>
<dbReference type="AlphaFoldDB" id="A0A110B4W4"/>
<dbReference type="PANTHER" id="PTHR43464">
    <property type="entry name" value="METHYLTRANSFERASE"/>
    <property type="match status" value="1"/>
</dbReference>
<evidence type="ECO:0000313" key="7">
    <source>
        <dbReference type="Proteomes" id="UP000218890"/>
    </source>
</evidence>
<dbReference type="InterPro" id="IPR010940">
    <property type="entry name" value="Mg_prot_MeTrfase_C"/>
</dbReference>
<dbReference type="OrthoDB" id="9791837at2"/>
<proteinExistence type="predicted"/>
<dbReference type="CDD" id="cd02440">
    <property type="entry name" value="AdoMet_MTases"/>
    <property type="match status" value="1"/>
</dbReference>